<name>A0A4Y9T651_9BURK</name>
<dbReference type="RefSeq" id="WP_135187871.1">
    <property type="nucleotide sequence ID" value="NZ_SPUM01000006.1"/>
</dbReference>
<sequence length="85" mass="8997">MSETMYVITLGLPLGTILIVFGMKYFSAIQQAKARHASDEAYRQIAAGAVSAQAEAAARLASIDATLADVATRLAAVEKVLKEVE</sequence>
<dbReference type="AlphaFoldDB" id="A0A4Y9T651"/>
<dbReference type="EMBL" id="SPUM01000006">
    <property type="protein sequence ID" value="TFW35897.1"/>
    <property type="molecule type" value="Genomic_DNA"/>
</dbReference>
<keyword evidence="1" id="KW-0812">Transmembrane</keyword>
<organism evidence="2 3">
    <name type="scientific">Massilia horti</name>
    <dbReference type="NCBI Taxonomy" id="2562153"/>
    <lineage>
        <taxon>Bacteria</taxon>
        <taxon>Pseudomonadati</taxon>
        <taxon>Pseudomonadota</taxon>
        <taxon>Betaproteobacteria</taxon>
        <taxon>Burkholderiales</taxon>
        <taxon>Oxalobacteraceae</taxon>
        <taxon>Telluria group</taxon>
        <taxon>Massilia</taxon>
    </lineage>
</organism>
<keyword evidence="1" id="KW-1133">Transmembrane helix</keyword>
<keyword evidence="1" id="KW-0472">Membrane</keyword>
<gene>
    <name evidence="2" type="ORF">E4O92_00940</name>
</gene>
<feature type="transmembrane region" description="Helical" evidence="1">
    <location>
        <begin position="6"/>
        <end position="26"/>
    </location>
</feature>
<protein>
    <submittedName>
        <fullName evidence="2">Uncharacterized protein</fullName>
    </submittedName>
</protein>
<keyword evidence="3" id="KW-1185">Reference proteome</keyword>
<evidence type="ECO:0000313" key="3">
    <source>
        <dbReference type="Proteomes" id="UP000297258"/>
    </source>
</evidence>
<evidence type="ECO:0000256" key="1">
    <source>
        <dbReference type="SAM" id="Phobius"/>
    </source>
</evidence>
<reference evidence="2 3" key="1">
    <citation type="submission" date="2019-03" db="EMBL/GenBank/DDBJ databases">
        <title>Draft genome of Massilia hortus sp. nov., a novel bacterial species of the Oxalobacteraceae family.</title>
        <authorList>
            <person name="Peta V."/>
            <person name="Raths R."/>
            <person name="Bucking H."/>
        </authorList>
    </citation>
    <scope>NUCLEOTIDE SEQUENCE [LARGE SCALE GENOMIC DNA]</scope>
    <source>
        <strain evidence="2 3">ONC3</strain>
    </source>
</reference>
<comment type="caution">
    <text evidence="2">The sequence shown here is derived from an EMBL/GenBank/DDBJ whole genome shotgun (WGS) entry which is preliminary data.</text>
</comment>
<accession>A0A4Y9T651</accession>
<proteinExistence type="predicted"/>
<evidence type="ECO:0000313" key="2">
    <source>
        <dbReference type="EMBL" id="TFW35897.1"/>
    </source>
</evidence>
<dbReference type="Proteomes" id="UP000297258">
    <property type="component" value="Unassembled WGS sequence"/>
</dbReference>